<dbReference type="PROSITE" id="PS50801">
    <property type="entry name" value="STAS"/>
    <property type="match status" value="1"/>
</dbReference>
<feature type="transmembrane region" description="Helical" evidence="5">
    <location>
        <begin position="58"/>
        <end position="76"/>
    </location>
</feature>
<dbReference type="InterPro" id="IPR036513">
    <property type="entry name" value="STAS_dom_sf"/>
</dbReference>
<proteinExistence type="predicted"/>
<feature type="transmembrane region" description="Helical" evidence="5">
    <location>
        <begin position="310"/>
        <end position="331"/>
    </location>
</feature>
<keyword evidence="4 5" id="KW-0472">Membrane</keyword>
<dbReference type="Pfam" id="PF01740">
    <property type="entry name" value="STAS"/>
    <property type="match status" value="1"/>
</dbReference>
<feature type="transmembrane region" description="Helical" evidence="5">
    <location>
        <begin position="183"/>
        <end position="201"/>
    </location>
</feature>
<evidence type="ECO:0000313" key="8">
    <source>
        <dbReference type="Proteomes" id="UP001374893"/>
    </source>
</evidence>
<evidence type="ECO:0000256" key="3">
    <source>
        <dbReference type="ARBA" id="ARBA00022989"/>
    </source>
</evidence>
<evidence type="ECO:0000259" key="6">
    <source>
        <dbReference type="PROSITE" id="PS50801"/>
    </source>
</evidence>
<dbReference type="PANTHER" id="PTHR43310:SF1">
    <property type="entry name" value="SULFATE TRANSPORTER YBAR-RELATED"/>
    <property type="match status" value="1"/>
</dbReference>
<dbReference type="InterPro" id="IPR011547">
    <property type="entry name" value="SLC26A/SulP_dom"/>
</dbReference>
<accession>A0ABM7R9Z3</accession>
<feature type="transmembrane region" description="Helical" evidence="5">
    <location>
        <begin position="397"/>
        <end position="430"/>
    </location>
</feature>
<dbReference type="SUPFAM" id="SSF52091">
    <property type="entry name" value="SpoIIaa-like"/>
    <property type="match status" value="1"/>
</dbReference>
<feature type="transmembrane region" description="Helical" evidence="5">
    <location>
        <begin position="268"/>
        <end position="290"/>
    </location>
</feature>
<evidence type="ECO:0000256" key="4">
    <source>
        <dbReference type="ARBA" id="ARBA00023136"/>
    </source>
</evidence>
<feature type="domain" description="STAS" evidence="6">
    <location>
        <begin position="449"/>
        <end position="526"/>
    </location>
</feature>
<feature type="transmembrane region" description="Helical" evidence="5">
    <location>
        <begin position="207"/>
        <end position="227"/>
    </location>
</feature>
<gene>
    <name evidence="7" type="ORF">HAHE_20490</name>
</gene>
<evidence type="ECO:0000256" key="1">
    <source>
        <dbReference type="ARBA" id="ARBA00004141"/>
    </source>
</evidence>
<dbReference type="CDD" id="cd07042">
    <property type="entry name" value="STAS_SulP_like_sulfate_transporter"/>
    <property type="match status" value="1"/>
</dbReference>
<dbReference type="EMBL" id="AP024702">
    <property type="protein sequence ID" value="BCX48141.1"/>
    <property type="molecule type" value="Genomic_DNA"/>
</dbReference>
<sequence length="548" mass="58614">MRVALSRCRAYARGPMFSDLFRKKNGNWKDDTLSGLTVALALVPEAIAFSFLAGVNPIIGLWSAVFVGFITSTLGGRPGMISGATGAIAIVAAKAVDLGEAAGGEEMGLKYLFVTLVLAGVIQLLAGALKLGRFIRLVPHPVMIGFVNGLAIVIGLGQLGFFKKLAEVKEDGTRIMEWLPIPELALMVGLVIGAMAIIHFLPKYTKAIPSALAAILLIGTLGYFGVFDARTIADVLKDGGGDGTLSNAFPVPANFAGLTWDWPFFQSILPIALTIALVGLIESLMTMQLIDEITETRGQGNRECAAQGAANVLSGLFGGMGGCAMIGQSLINIRSGGRGRTSGIVAAVALGLFILFAGPVIVQIPIAALVGVMFMVVIGTFEWSSLRTFGKVPVSEIFVILAVTLVTVFMHNLALAVFVGVILSALVFAWESSRHVNVQVEHETEDEKIYSLDGLLYFGSVRDFADHFQARSDVPNIVIDFARARVCDLSGIEAINALTERYRKAGKNLKLRHLSPDCRRMLDRASALIEIEVAEDDPEYLVARIKPH</sequence>
<name>A0ABM7R9Z3_9BACT</name>
<dbReference type="InterPro" id="IPR002645">
    <property type="entry name" value="STAS_dom"/>
</dbReference>
<keyword evidence="2 5" id="KW-0812">Transmembrane</keyword>
<dbReference type="Gene3D" id="3.30.750.24">
    <property type="entry name" value="STAS domain"/>
    <property type="match status" value="1"/>
</dbReference>
<feature type="transmembrane region" description="Helical" evidence="5">
    <location>
        <begin position="367"/>
        <end position="385"/>
    </location>
</feature>
<dbReference type="Proteomes" id="UP001374893">
    <property type="component" value="Chromosome"/>
</dbReference>
<dbReference type="Pfam" id="PF00916">
    <property type="entry name" value="Sulfate_transp"/>
    <property type="match status" value="1"/>
</dbReference>
<keyword evidence="3 5" id="KW-1133">Transmembrane helix</keyword>
<evidence type="ECO:0000313" key="7">
    <source>
        <dbReference type="EMBL" id="BCX48141.1"/>
    </source>
</evidence>
<comment type="subcellular location">
    <subcellularLocation>
        <location evidence="1">Membrane</location>
        <topology evidence="1">Multi-pass membrane protein</topology>
    </subcellularLocation>
</comment>
<protein>
    <submittedName>
        <fullName evidence="7">Sodium-independent anion transporter</fullName>
    </submittedName>
</protein>
<feature type="transmembrane region" description="Helical" evidence="5">
    <location>
        <begin position="141"/>
        <end position="162"/>
    </location>
</feature>
<dbReference type="InterPro" id="IPR052706">
    <property type="entry name" value="Membrane-Transporter-like"/>
</dbReference>
<evidence type="ECO:0000256" key="5">
    <source>
        <dbReference type="SAM" id="Phobius"/>
    </source>
</evidence>
<organism evidence="7 8">
    <name type="scientific">Haloferula helveola</name>
    <dbReference type="NCBI Taxonomy" id="490095"/>
    <lineage>
        <taxon>Bacteria</taxon>
        <taxon>Pseudomonadati</taxon>
        <taxon>Verrucomicrobiota</taxon>
        <taxon>Verrucomicrobiia</taxon>
        <taxon>Verrucomicrobiales</taxon>
        <taxon>Verrucomicrobiaceae</taxon>
        <taxon>Haloferula</taxon>
    </lineage>
</organism>
<feature type="transmembrane region" description="Helical" evidence="5">
    <location>
        <begin position="343"/>
        <end position="361"/>
    </location>
</feature>
<dbReference type="PANTHER" id="PTHR43310">
    <property type="entry name" value="SULFATE TRANSPORTER YBAR-RELATED"/>
    <property type="match status" value="1"/>
</dbReference>
<feature type="transmembrane region" description="Helical" evidence="5">
    <location>
        <begin position="111"/>
        <end position="129"/>
    </location>
</feature>
<reference evidence="7 8" key="1">
    <citation type="submission" date="2021-06" db="EMBL/GenBank/DDBJ databases">
        <title>Complete genome of Haloferula helveola possessing various polysaccharide degrading enzymes.</title>
        <authorList>
            <person name="Takami H."/>
            <person name="Huang C."/>
            <person name="Hamasaki K."/>
        </authorList>
    </citation>
    <scope>NUCLEOTIDE SEQUENCE [LARGE SCALE GENOMIC DNA]</scope>
    <source>
        <strain evidence="7 8">CN-1</strain>
    </source>
</reference>
<keyword evidence="8" id="KW-1185">Reference proteome</keyword>
<evidence type="ECO:0000256" key="2">
    <source>
        <dbReference type="ARBA" id="ARBA00022692"/>
    </source>
</evidence>